<reference evidence="1 2" key="1">
    <citation type="submission" date="2019-04" db="EMBL/GenBank/DDBJ databases">
        <title>Geobacter ruber sp. nov., ferric-reducing bacteria isolated from paddy soil.</title>
        <authorList>
            <person name="Xu Z."/>
            <person name="Masuda Y."/>
            <person name="Itoh H."/>
            <person name="Senoo K."/>
        </authorList>
    </citation>
    <scope>NUCLEOTIDE SEQUENCE [LARGE SCALE GENOMIC DNA]</scope>
    <source>
        <strain evidence="1 2">Red88</strain>
    </source>
</reference>
<dbReference type="InterPro" id="IPR008651">
    <property type="entry name" value="Uncharacterised_HicB"/>
</dbReference>
<protein>
    <submittedName>
        <fullName evidence="1">Type II toxin-antitoxin system HicB family antitoxin</fullName>
    </submittedName>
</protein>
<dbReference type="AlphaFoldDB" id="A0A5A9X834"/>
<dbReference type="InterPro" id="IPR010985">
    <property type="entry name" value="Ribbon_hlx_hlx"/>
</dbReference>
<dbReference type="EMBL" id="SRSD01000009">
    <property type="protein sequence ID" value="KAA0889130.1"/>
    <property type="molecule type" value="Genomic_DNA"/>
</dbReference>
<evidence type="ECO:0000313" key="1">
    <source>
        <dbReference type="EMBL" id="KAA0889130.1"/>
    </source>
</evidence>
<proteinExistence type="predicted"/>
<accession>A0A5A9X834</accession>
<dbReference type="InterPro" id="IPR035069">
    <property type="entry name" value="TTHA1013/TTHA0281-like"/>
</dbReference>
<dbReference type="Gene3D" id="3.30.160.250">
    <property type="match status" value="1"/>
</dbReference>
<comment type="caution">
    <text evidence="1">The sequence shown here is derived from an EMBL/GenBank/DDBJ whole genome shotgun (WGS) entry which is preliminary data.</text>
</comment>
<dbReference type="GO" id="GO:0006355">
    <property type="term" value="P:regulation of DNA-templated transcription"/>
    <property type="evidence" value="ECO:0007669"/>
    <property type="project" value="InterPro"/>
</dbReference>
<sequence>MKDITAYPFETRALTVEEGGGYLVTFLDFNECIADGETIEEAIAEGFKALAAVIATLEERGLPVPEPGSFGAYSGKFVQRLPKSVHARLQARARQEGVSINTLAATYIAEGLARKAA</sequence>
<dbReference type="Pfam" id="PF05534">
    <property type="entry name" value="HicB"/>
    <property type="match status" value="1"/>
</dbReference>
<dbReference type="RefSeq" id="WP_149308881.1">
    <property type="nucleotide sequence ID" value="NZ_SRSD01000009.1"/>
</dbReference>
<gene>
    <name evidence="1" type="ORF">ET418_14905</name>
</gene>
<keyword evidence="2" id="KW-1185">Reference proteome</keyword>
<name>A0A5A9X834_9BACT</name>
<dbReference type="Proteomes" id="UP000324298">
    <property type="component" value="Unassembled WGS sequence"/>
</dbReference>
<dbReference type="SUPFAM" id="SSF143100">
    <property type="entry name" value="TTHA1013/TTHA0281-like"/>
    <property type="match status" value="1"/>
</dbReference>
<dbReference type="SUPFAM" id="SSF47598">
    <property type="entry name" value="Ribbon-helix-helix"/>
    <property type="match status" value="1"/>
</dbReference>
<organism evidence="1 2">
    <name type="scientific">Oryzomonas rubra</name>
    <dbReference type="NCBI Taxonomy" id="2509454"/>
    <lineage>
        <taxon>Bacteria</taxon>
        <taxon>Pseudomonadati</taxon>
        <taxon>Thermodesulfobacteriota</taxon>
        <taxon>Desulfuromonadia</taxon>
        <taxon>Geobacterales</taxon>
        <taxon>Geobacteraceae</taxon>
        <taxon>Oryzomonas</taxon>
    </lineage>
</organism>
<evidence type="ECO:0000313" key="2">
    <source>
        <dbReference type="Proteomes" id="UP000324298"/>
    </source>
</evidence>
<dbReference type="OrthoDB" id="9807959at2"/>